<protein>
    <recommendedName>
        <fullName evidence="3">Enoyl-CoA hydratase</fullName>
    </recommendedName>
</protein>
<dbReference type="CDD" id="cd06558">
    <property type="entry name" value="crotonase-like"/>
    <property type="match status" value="1"/>
</dbReference>
<dbReference type="SUPFAM" id="SSF52096">
    <property type="entry name" value="ClpP/crotonase"/>
    <property type="match status" value="1"/>
</dbReference>
<dbReference type="InterPro" id="IPR029045">
    <property type="entry name" value="ClpP/crotonase-like_dom_sf"/>
</dbReference>
<accession>A0A381W9H9</accession>
<evidence type="ECO:0000256" key="1">
    <source>
        <dbReference type="ARBA" id="ARBA00005254"/>
    </source>
</evidence>
<name>A0A381W9H9_9ZZZZ</name>
<dbReference type="InterPro" id="IPR001753">
    <property type="entry name" value="Enoyl-CoA_hydra/iso"/>
</dbReference>
<organism evidence="2">
    <name type="scientific">marine metagenome</name>
    <dbReference type="NCBI Taxonomy" id="408172"/>
    <lineage>
        <taxon>unclassified sequences</taxon>
        <taxon>metagenomes</taxon>
        <taxon>ecological metagenomes</taxon>
    </lineage>
</organism>
<evidence type="ECO:0000313" key="2">
    <source>
        <dbReference type="EMBL" id="SVA48951.1"/>
    </source>
</evidence>
<dbReference type="Gene3D" id="3.90.226.10">
    <property type="entry name" value="2-enoyl-CoA Hydratase, Chain A, domain 1"/>
    <property type="match status" value="1"/>
</dbReference>
<dbReference type="PANTHER" id="PTHR42964">
    <property type="entry name" value="ENOYL-COA HYDRATASE"/>
    <property type="match status" value="1"/>
</dbReference>
<reference evidence="2" key="1">
    <citation type="submission" date="2018-05" db="EMBL/GenBank/DDBJ databases">
        <authorList>
            <person name="Lanie J.A."/>
            <person name="Ng W.-L."/>
            <person name="Kazmierczak K.M."/>
            <person name="Andrzejewski T.M."/>
            <person name="Davidsen T.M."/>
            <person name="Wayne K.J."/>
            <person name="Tettelin H."/>
            <person name="Glass J.I."/>
            <person name="Rusch D."/>
            <person name="Podicherti R."/>
            <person name="Tsui H.-C.T."/>
            <person name="Winkler M.E."/>
        </authorList>
    </citation>
    <scope>NUCLEOTIDE SEQUENCE</scope>
</reference>
<evidence type="ECO:0008006" key="3">
    <source>
        <dbReference type="Google" id="ProtNLM"/>
    </source>
</evidence>
<dbReference type="PANTHER" id="PTHR42964:SF1">
    <property type="entry name" value="POLYKETIDE BIOSYNTHESIS ENOYL-COA HYDRATASE PKSH-RELATED"/>
    <property type="match status" value="1"/>
</dbReference>
<dbReference type="GO" id="GO:0008300">
    <property type="term" value="P:isoprenoid catabolic process"/>
    <property type="evidence" value="ECO:0007669"/>
    <property type="project" value="TreeGrafter"/>
</dbReference>
<dbReference type="EMBL" id="UINC01011056">
    <property type="protein sequence ID" value="SVA48951.1"/>
    <property type="molecule type" value="Genomic_DNA"/>
</dbReference>
<sequence>MNFYKEKDIQNIKSYKFDFIDLDETDHVFTITLDRPKKKNALHPQMINEIAFAFQYAFYNNNVRAVLLKSNGDVFCSGMDLKAIAGDIEKNNSTIPKPNSKILIGELFNKLYKPKICQLNSDVYAGGILLVAGCNYVISTKNIKLGLPEVKRGIFPMQVMESLSKIMSIRNVIDWCVRGYNLDAQKAKDWGLISEIVEENLIEIEVKNWLDEVVSNSPNAIKLGLEALDTIHSSESNHNYLSQMLEKVLNSPDAIEGINSFKNKRKPNYN</sequence>
<comment type="similarity">
    <text evidence="1">Belongs to the enoyl-CoA hydratase/isomerase family.</text>
</comment>
<gene>
    <name evidence="2" type="ORF">METZ01_LOCUS101805</name>
</gene>
<dbReference type="Pfam" id="PF00378">
    <property type="entry name" value="ECH_1"/>
    <property type="match status" value="1"/>
</dbReference>
<dbReference type="InterPro" id="IPR051683">
    <property type="entry name" value="Enoyl-CoA_Hydratase/Isomerase"/>
</dbReference>
<dbReference type="AlphaFoldDB" id="A0A381W9H9"/>
<proteinExistence type="inferred from homology"/>